<sequence>MVNAITAQQLGSWYTASQRVETPSQQASFSIQEESNTIPPAVNENVWEELSETYDVRNATFDEMKEIASILHQAGAISGKDVAILTFDYDRAANDIKQYASISVSSNFSLYETATDKSGRRDWIAEFGARAQKDLQFGNLVGHSAKTKILNILQQLEK</sequence>
<accession>A0A921NAJ3</accession>
<protein>
    <submittedName>
        <fullName evidence="1">Uncharacterized protein</fullName>
    </submittedName>
</protein>
<evidence type="ECO:0000313" key="2">
    <source>
        <dbReference type="Proteomes" id="UP000700212"/>
    </source>
</evidence>
<comment type="caution">
    <text evidence="1">The sequence shown here is derived from an EMBL/GenBank/DDBJ whole genome shotgun (WGS) entry which is preliminary data.</text>
</comment>
<evidence type="ECO:0000313" key="1">
    <source>
        <dbReference type="EMBL" id="HJH10962.1"/>
    </source>
</evidence>
<dbReference type="RefSeq" id="WP_108308469.1">
    <property type="nucleotide sequence ID" value="NZ_QAFW01000085.1"/>
</dbReference>
<dbReference type="Proteomes" id="UP000700212">
    <property type="component" value="Unassembled WGS sequence"/>
</dbReference>
<dbReference type="OrthoDB" id="2706847at2"/>
<dbReference type="AlphaFoldDB" id="A0A921NAJ3"/>
<reference evidence="1" key="2">
    <citation type="submission" date="2021-09" db="EMBL/GenBank/DDBJ databases">
        <authorList>
            <person name="Gilroy R."/>
        </authorList>
    </citation>
    <scope>NUCLEOTIDE SEQUENCE</scope>
    <source>
        <strain evidence="1">CHK160-4876</strain>
    </source>
</reference>
<reference evidence="1" key="1">
    <citation type="journal article" date="2021" name="PeerJ">
        <title>Extensive microbial diversity within the chicken gut microbiome revealed by metagenomics and culture.</title>
        <authorList>
            <person name="Gilroy R."/>
            <person name="Ravi A."/>
            <person name="Getino M."/>
            <person name="Pursley I."/>
            <person name="Horton D.L."/>
            <person name="Alikhan N.F."/>
            <person name="Baker D."/>
            <person name="Gharbi K."/>
            <person name="Hall N."/>
            <person name="Watson M."/>
            <person name="Adriaenssens E.M."/>
            <person name="Foster-Nyarko E."/>
            <person name="Jarju S."/>
            <person name="Secka A."/>
            <person name="Antonio M."/>
            <person name="Oren A."/>
            <person name="Chaudhuri R.R."/>
            <person name="La Ragione R."/>
            <person name="Hildebrand F."/>
            <person name="Pallen M.J."/>
        </authorList>
    </citation>
    <scope>NUCLEOTIDE SEQUENCE</scope>
    <source>
        <strain evidence="1">CHK160-4876</strain>
    </source>
</reference>
<gene>
    <name evidence="1" type="ORF">K8V30_04570</name>
</gene>
<organism evidence="1 2">
    <name type="scientific">Metalysinibacillus jejuensis</name>
    <dbReference type="NCBI Taxonomy" id="914327"/>
    <lineage>
        <taxon>Bacteria</taxon>
        <taxon>Bacillati</taxon>
        <taxon>Bacillota</taxon>
        <taxon>Bacilli</taxon>
        <taxon>Bacillales</taxon>
        <taxon>Caryophanaceae</taxon>
        <taxon>Metalysinibacillus</taxon>
    </lineage>
</organism>
<dbReference type="EMBL" id="DYTV01000056">
    <property type="protein sequence ID" value="HJH10962.1"/>
    <property type="molecule type" value="Genomic_DNA"/>
</dbReference>
<proteinExistence type="predicted"/>
<name>A0A921NAJ3_9BACL</name>